<reference evidence="2 3" key="1">
    <citation type="submission" date="2019-10" db="EMBL/GenBank/DDBJ databases">
        <title>Comparative genomics of sulfur disproportionating microorganisms.</title>
        <authorList>
            <person name="Ward L.M."/>
            <person name="Bertran E."/>
            <person name="Johnston D."/>
        </authorList>
    </citation>
    <scope>NUCLEOTIDE SEQUENCE [LARGE SCALE GENOMIC DNA]</scope>
    <source>
        <strain evidence="2 3">DSM 14055</strain>
    </source>
</reference>
<dbReference type="Pfam" id="PF07875">
    <property type="entry name" value="Coat_F"/>
    <property type="match status" value="1"/>
</dbReference>
<name>A0A6N7IR14_9FIRM</name>
<dbReference type="AlphaFoldDB" id="A0A6N7IR14"/>
<evidence type="ECO:0000313" key="2">
    <source>
        <dbReference type="EMBL" id="MQL52545.1"/>
    </source>
</evidence>
<proteinExistence type="predicted"/>
<dbReference type="RefSeq" id="WP_152946774.1">
    <property type="nucleotide sequence ID" value="NZ_WHYR01000024.1"/>
</dbReference>
<dbReference type="EMBL" id="WHYR01000024">
    <property type="protein sequence ID" value="MQL52545.1"/>
    <property type="molecule type" value="Genomic_DNA"/>
</dbReference>
<feature type="region of interest" description="Disordered" evidence="1">
    <location>
        <begin position="74"/>
        <end position="108"/>
    </location>
</feature>
<keyword evidence="3" id="KW-1185">Reference proteome</keyword>
<feature type="compositionally biased region" description="Low complexity" evidence="1">
    <location>
        <begin position="82"/>
        <end position="108"/>
    </location>
</feature>
<evidence type="ECO:0008006" key="4">
    <source>
        <dbReference type="Google" id="ProtNLM"/>
    </source>
</evidence>
<dbReference type="Gene3D" id="1.20.1260.10">
    <property type="match status" value="1"/>
</dbReference>
<evidence type="ECO:0000313" key="3">
    <source>
        <dbReference type="Proteomes" id="UP000441717"/>
    </source>
</evidence>
<dbReference type="InterPro" id="IPR012347">
    <property type="entry name" value="Ferritin-like"/>
</dbReference>
<evidence type="ECO:0000256" key="1">
    <source>
        <dbReference type="SAM" id="MobiDB-lite"/>
    </source>
</evidence>
<comment type="caution">
    <text evidence="2">The sequence shown here is derived from an EMBL/GenBank/DDBJ whole genome shotgun (WGS) entry which is preliminary data.</text>
</comment>
<gene>
    <name evidence="2" type="ORF">GFC01_09775</name>
</gene>
<organism evidence="2 3">
    <name type="scientific">Desulfofundulus thermobenzoicus</name>
    <dbReference type="NCBI Taxonomy" id="29376"/>
    <lineage>
        <taxon>Bacteria</taxon>
        <taxon>Bacillati</taxon>
        <taxon>Bacillota</taxon>
        <taxon>Clostridia</taxon>
        <taxon>Eubacteriales</taxon>
        <taxon>Peptococcaceae</taxon>
        <taxon>Desulfofundulus</taxon>
    </lineage>
</organism>
<protein>
    <recommendedName>
        <fullName evidence="4">Spore coat protein</fullName>
    </recommendedName>
</protein>
<accession>A0A6N7IR14</accession>
<dbReference type="InterPro" id="IPR012851">
    <property type="entry name" value="Spore_coat_CotF-like"/>
</dbReference>
<dbReference type="OrthoDB" id="1685263at2"/>
<dbReference type="Proteomes" id="UP000441717">
    <property type="component" value="Unassembled WGS sequence"/>
</dbReference>
<sequence>MEFSDRDILTDLLVGTKMISSGYHMAVLEAANDRVRNTLIHINNEELQTQKQIFDLMHSRGWYPLDPVFTGTPMGAEATGIRGPEGPMGRMAPGMGPGAMSGPEVRNW</sequence>